<feature type="compositionally biased region" description="Polar residues" evidence="1">
    <location>
        <begin position="36"/>
        <end position="53"/>
    </location>
</feature>
<proteinExistence type="predicted"/>
<feature type="compositionally biased region" description="Basic and acidic residues" evidence="1">
    <location>
        <begin position="1"/>
        <end position="14"/>
    </location>
</feature>
<dbReference type="AlphaFoldDB" id="A0AA88LYV6"/>
<organism evidence="2 3">
    <name type="scientific">Tachysurus vachellii</name>
    <name type="common">Darkbarbel catfish</name>
    <name type="synonym">Pelteobagrus vachellii</name>
    <dbReference type="NCBI Taxonomy" id="175792"/>
    <lineage>
        <taxon>Eukaryota</taxon>
        <taxon>Metazoa</taxon>
        <taxon>Chordata</taxon>
        <taxon>Craniata</taxon>
        <taxon>Vertebrata</taxon>
        <taxon>Euteleostomi</taxon>
        <taxon>Actinopterygii</taxon>
        <taxon>Neopterygii</taxon>
        <taxon>Teleostei</taxon>
        <taxon>Ostariophysi</taxon>
        <taxon>Siluriformes</taxon>
        <taxon>Bagridae</taxon>
        <taxon>Tachysurus</taxon>
    </lineage>
</organism>
<name>A0AA88LYV6_TACVA</name>
<protein>
    <submittedName>
        <fullName evidence="2">Uncharacterized protein</fullName>
    </submittedName>
</protein>
<evidence type="ECO:0000256" key="1">
    <source>
        <dbReference type="SAM" id="MobiDB-lite"/>
    </source>
</evidence>
<evidence type="ECO:0000313" key="3">
    <source>
        <dbReference type="Proteomes" id="UP001187315"/>
    </source>
</evidence>
<sequence>MIGLKEEKGKEKNLNENNRGPSTNYEVEQNKGSDDPPNQQQEEKSVQGNTDTARVHQSVSCKTAVFSVDVAPGALIRPSAAQCHLPCRAVALDYSPITETLKLPLEQGANVEPLLARSLLADPKHDRYERRRGRAELSRAGDTCGTLSAMASFPAAVTWSTLSVSDVISRKPG</sequence>
<dbReference type="EMBL" id="JAVHJS010000019">
    <property type="protein sequence ID" value="KAK2826959.1"/>
    <property type="molecule type" value="Genomic_DNA"/>
</dbReference>
<reference evidence="2" key="1">
    <citation type="submission" date="2023-08" db="EMBL/GenBank/DDBJ databases">
        <title>Pelteobagrus vachellii genome.</title>
        <authorList>
            <person name="Liu H."/>
        </authorList>
    </citation>
    <scope>NUCLEOTIDE SEQUENCE</scope>
    <source>
        <strain evidence="2">PRFRI_2022a</strain>
        <tissue evidence="2">Muscle</tissue>
    </source>
</reference>
<keyword evidence="3" id="KW-1185">Reference proteome</keyword>
<dbReference type="Proteomes" id="UP001187315">
    <property type="component" value="Unassembled WGS sequence"/>
</dbReference>
<evidence type="ECO:0000313" key="2">
    <source>
        <dbReference type="EMBL" id="KAK2826959.1"/>
    </source>
</evidence>
<feature type="region of interest" description="Disordered" evidence="1">
    <location>
        <begin position="1"/>
        <end position="53"/>
    </location>
</feature>
<gene>
    <name evidence="2" type="ORF">Q7C36_017885</name>
</gene>
<comment type="caution">
    <text evidence="2">The sequence shown here is derived from an EMBL/GenBank/DDBJ whole genome shotgun (WGS) entry which is preliminary data.</text>
</comment>
<accession>A0AA88LYV6</accession>